<feature type="transmembrane region" description="Helical" evidence="1">
    <location>
        <begin position="20"/>
        <end position="42"/>
    </location>
</feature>
<keyword evidence="1" id="KW-0472">Membrane</keyword>
<evidence type="ECO:0000256" key="1">
    <source>
        <dbReference type="SAM" id="Phobius"/>
    </source>
</evidence>
<dbReference type="Proteomes" id="UP000315369">
    <property type="component" value="Unassembled WGS sequence"/>
</dbReference>
<dbReference type="OrthoDB" id="5522615at2"/>
<comment type="caution">
    <text evidence="2">The sequence shown here is derived from an EMBL/GenBank/DDBJ whole genome shotgun (WGS) entry which is preliminary data.</text>
</comment>
<evidence type="ECO:0000313" key="2">
    <source>
        <dbReference type="EMBL" id="TQF16463.1"/>
    </source>
</evidence>
<protein>
    <submittedName>
        <fullName evidence="2">Uncharacterized protein</fullName>
    </submittedName>
</protein>
<dbReference type="RefSeq" id="WP_141641874.1">
    <property type="nucleotide sequence ID" value="NZ_VIFM01000023.1"/>
</dbReference>
<proteinExistence type="predicted"/>
<keyword evidence="3" id="KW-1185">Reference proteome</keyword>
<name>A0A540X5E9_9BACT</name>
<dbReference type="AlphaFoldDB" id="A0A540X5E9"/>
<keyword evidence="1" id="KW-1133">Transmembrane helix</keyword>
<evidence type="ECO:0000313" key="3">
    <source>
        <dbReference type="Proteomes" id="UP000315369"/>
    </source>
</evidence>
<keyword evidence="1" id="KW-0812">Transmembrane</keyword>
<dbReference type="EMBL" id="VIFM01000023">
    <property type="protein sequence ID" value="TQF16463.1"/>
    <property type="molecule type" value="Genomic_DNA"/>
</dbReference>
<gene>
    <name evidence="2" type="ORF">FJV41_08255</name>
</gene>
<reference evidence="2 3" key="1">
    <citation type="submission" date="2019-06" db="EMBL/GenBank/DDBJ databases">
        <authorList>
            <person name="Livingstone P."/>
            <person name="Whitworth D."/>
        </authorList>
    </citation>
    <scope>NUCLEOTIDE SEQUENCE [LARGE SCALE GENOMIC DNA]</scope>
    <source>
        <strain evidence="2 3">AM401</strain>
    </source>
</reference>
<organism evidence="2 3">
    <name type="scientific">Myxococcus llanfairpwllgwyngyllgogerychwyrndrobwllllantysiliogogogochensis</name>
    <dbReference type="NCBI Taxonomy" id="2590453"/>
    <lineage>
        <taxon>Bacteria</taxon>
        <taxon>Pseudomonadati</taxon>
        <taxon>Myxococcota</taxon>
        <taxon>Myxococcia</taxon>
        <taxon>Myxococcales</taxon>
        <taxon>Cystobacterineae</taxon>
        <taxon>Myxococcaceae</taxon>
        <taxon>Myxococcus</taxon>
    </lineage>
</organism>
<feature type="transmembrane region" description="Helical" evidence="1">
    <location>
        <begin position="154"/>
        <end position="174"/>
    </location>
</feature>
<sequence length="191" mass="20770">MSEPLPAAPTDDTPLASRSTAIGTAAFLLLALPFLVFGLWLLDGKSRMDLRCEPGGPCTLTRSGWLTREPLATLPLDAIQAVKVERSRSARRASVPIFRPQLETTQGKLPLFAQWATEEGEATAVKEQVERYLAAPGAGPLEVTRDDRRASLRVGGAFTGVGVALFIFSLWLAWRTRTHRRAERSAQTSAA</sequence>
<accession>A0A540X5E9</accession>